<keyword evidence="4 6" id="KW-0862">Zinc</keyword>
<keyword evidence="9" id="KW-1185">Reference proteome</keyword>
<name>A0A1L9B3T7_9BACT</name>
<proteinExistence type="inferred from homology"/>
<evidence type="ECO:0000256" key="4">
    <source>
        <dbReference type="ARBA" id="ARBA00022833"/>
    </source>
</evidence>
<dbReference type="RefSeq" id="WP_071902089.1">
    <property type="nucleotide sequence ID" value="NZ_MPIN01000009.1"/>
</dbReference>
<dbReference type="AlphaFoldDB" id="A0A1L9B3T7"/>
<keyword evidence="2" id="KW-0479">Metal-binding</keyword>
<evidence type="ECO:0000256" key="6">
    <source>
        <dbReference type="RuleBase" id="RU003983"/>
    </source>
</evidence>
<dbReference type="Gene3D" id="3.30.2010.10">
    <property type="entry name" value="Metalloproteases ('zincins'), catalytic domain"/>
    <property type="match status" value="1"/>
</dbReference>
<evidence type="ECO:0000313" key="9">
    <source>
        <dbReference type="Proteomes" id="UP000182229"/>
    </source>
</evidence>
<feature type="domain" description="Peptidase M48" evidence="7">
    <location>
        <begin position="84"/>
        <end position="303"/>
    </location>
</feature>
<gene>
    <name evidence="8" type="ORF">BON30_31085</name>
</gene>
<dbReference type="OrthoDB" id="9810445at2"/>
<dbReference type="PANTHER" id="PTHR22726">
    <property type="entry name" value="METALLOENDOPEPTIDASE OMA1"/>
    <property type="match status" value="1"/>
</dbReference>
<dbReference type="InterPro" id="IPR051156">
    <property type="entry name" value="Mito/Outer_Membr_Metalloprot"/>
</dbReference>
<evidence type="ECO:0000256" key="1">
    <source>
        <dbReference type="ARBA" id="ARBA00022670"/>
    </source>
</evidence>
<keyword evidence="5 6" id="KW-0482">Metalloprotease</keyword>
<evidence type="ECO:0000256" key="3">
    <source>
        <dbReference type="ARBA" id="ARBA00022801"/>
    </source>
</evidence>
<reference evidence="8 9" key="2">
    <citation type="submission" date="2016-12" db="EMBL/GenBank/DDBJ databases">
        <title>Draft Genome Sequence of Cystobacter ferrugineus Strain Cbfe23.</title>
        <authorList>
            <person name="Akbar S."/>
            <person name="Dowd S.E."/>
            <person name="Stevens D.C."/>
        </authorList>
    </citation>
    <scope>NUCLEOTIDE SEQUENCE [LARGE SCALE GENOMIC DNA]</scope>
    <source>
        <strain evidence="8 9">Cbfe23</strain>
    </source>
</reference>
<dbReference type="GO" id="GO:0004222">
    <property type="term" value="F:metalloendopeptidase activity"/>
    <property type="evidence" value="ECO:0007669"/>
    <property type="project" value="InterPro"/>
</dbReference>
<evidence type="ECO:0000313" key="8">
    <source>
        <dbReference type="EMBL" id="OJH36937.1"/>
    </source>
</evidence>
<evidence type="ECO:0000256" key="2">
    <source>
        <dbReference type="ARBA" id="ARBA00022723"/>
    </source>
</evidence>
<dbReference type="GO" id="GO:0016020">
    <property type="term" value="C:membrane"/>
    <property type="evidence" value="ECO:0007669"/>
    <property type="project" value="TreeGrafter"/>
</dbReference>
<dbReference type="EMBL" id="MPIN01000009">
    <property type="protein sequence ID" value="OJH36937.1"/>
    <property type="molecule type" value="Genomic_DNA"/>
</dbReference>
<protein>
    <recommendedName>
        <fullName evidence="7">Peptidase M48 domain-containing protein</fullName>
    </recommendedName>
</protein>
<comment type="caution">
    <text evidence="8">The sequence shown here is derived from an EMBL/GenBank/DDBJ whole genome shotgun (WGS) entry which is preliminary data.</text>
</comment>
<evidence type="ECO:0000259" key="7">
    <source>
        <dbReference type="Pfam" id="PF01435"/>
    </source>
</evidence>
<comment type="similarity">
    <text evidence="6">Belongs to the peptidase M48 family.</text>
</comment>
<evidence type="ECO:0000256" key="5">
    <source>
        <dbReference type="ARBA" id="ARBA00023049"/>
    </source>
</evidence>
<reference evidence="9" key="1">
    <citation type="submission" date="2016-11" db="EMBL/GenBank/DDBJ databases">
        <authorList>
            <person name="Shukria A."/>
            <person name="Stevens D.C."/>
        </authorList>
    </citation>
    <scope>NUCLEOTIDE SEQUENCE [LARGE SCALE GENOMIC DNA]</scope>
    <source>
        <strain evidence="9">Cbfe23</strain>
    </source>
</reference>
<sequence length="348" mass="38287">MRRHLMLVAICLPLCGFGSCTRFIQADQQARLRASEMRQECVALRERVITFEEERSFGDAVSAQWVSEGGGLTTRGDAEALHVQLNKIGRNLAAQSSRPHLPWVFGVLQSEGVNAVSGPGGYVFVSEGLLARLDNEAQLAGVLAHEIAHITGKHALNEYQDYLVGQCENSAQVEEGSAYQEATAQVVSSAGQRLGQGFQNLSQALPASTLREAFARAGSKVQGFDFDQSGREFIRAVTRGFIERMNRKGFRQEDEFAADLEAVELMATAGYAPDEYVSFLAKLPERGGLSTPHPAKTERQVRLLKHLEQLRQQNQASSDFETPVDLSATKVVPLRDELLNRRTPTATR</sequence>
<accession>A0A1L9B3T7</accession>
<dbReference type="STRING" id="83449.BON30_31085"/>
<dbReference type="InterPro" id="IPR001915">
    <property type="entry name" value="Peptidase_M48"/>
</dbReference>
<dbReference type="Pfam" id="PF01435">
    <property type="entry name" value="Peptidase_M48"/>
    <property type="match status" value="1"/>
</dbReference>
<dbReference type="GO" id="GO:0051603">
    <property type="term" value="P:proteolysis involved in protein catabolic process"/>
    <property type="evidence" value="ECO:0007669"/>
    <property type="project" value="TreeGrafter"/>
</dbReference>
<comment type="cofactor">
    <cofactor evidence="6">
        <name>Zn(2+)</name>
        <dbReference type="ChEBI" id="CHEBI:29105"/>
    </cofactor>
    <text evidence="6">Binds 1 zinc ion per subunit.</text>
</comment>
<organism evidence="8 9">
    <name type="scientific">Cystobacter ferrugineus</name>
    <dbReference type="NCBI Taxonomy" id="83449"/>
    <lineage>
        <taxon>Bacteria</taxon>
        <taxon>Pseudomonadati</taxon>
        <taxon>Myxococcota</taxon>
        <taxon>Myxococcia</taxon>
        <taxon>Myxococcales</taxon>
        <taxon>Cystobacterineae</taxon>
        <taxon>Archangiaceae</taxon>
        <taxon>Cystobacter</taxon>
    </lineage>
</organism>
<dbReference type="Proteomes" id="UP000182229">
    <property type="component" value="Unassembled WGS sequence"/>
</dbReference>
<dbReference type="PANTHER" id="PTHR22726:SF1">
    <property type="entry name" value="METALLOENDOPEPTIDASE OMA1, MITOCHONDRIAL"/>
    <property type="match status" value="1"/>
</dbReference>
<keyword evidence="1 6" id="KW-0645">Protease</keyword>
<dbReference type="GO" id="GO:0046872">
    <property type="term" value="F:metal ion binding"/>
    <property type="evidence" value="ECO:0007669"/>
    <property type="project" value="UniProtKB-KW"/>
</dbReference>
<dbReference type="PROSITE" id="PS51257">
    <property type="entry name" value="PROKAR_LIPOPROTEIN"/>
    <property type="match status" value="1"/>
</dbReference>
<keyword evidence="3 6" id="KW-0378">Hydrolase</keyword>